<dbReference type="EMBL" id="CP098747">
    <property type="protein sequence ID" value="USG59867.1"/>
    <property type="molecule type" value="Genomic_DNA"/>
</dbReference>
<dbReference type="Proteomes" id="UP001056291">
    <property type="component" value="Chromosome"/>
</dbReference>
<dbReference type="Pfam" id="PF00494">
    <property type="entry name" value="SQS_PSY"/>
    <property type="match status" value="1"/>
</dbReference>
<sequence>MTELKDAPFLAKEAKKFDYDRWLVSLFAPLPSRSSIHALLAFNGEISKVRETVSEVLLGDIRFQWWRDALRNLEDEKFSNHPILQSLKIIVSEHGLDVALLEEIIDARSKDLDPCPFTTSSELLDYAMGTGGLLSGLIYRAMGNAEEAGYKAAQQVGRAFALTGIIRAIPYHASQDLLLIPQELLKNHNLLPESVFREENCRAFYDVVKDLYVMAEKEHLDAMQAVLHRPKSEKPSYSLLVLNNLYLSRIRKSGFDPAHRLLEIGPVRKIFALLTK</sequence>
<dbReference type="InterPro" id="IPR002060">
    <property type="entry name" value="Squ/phyt_synthse"/>
</dbReference>
<organism evidence="1 2">
    <name type="scientific">Sneathiella marina</name>
    <dbReference type="NCBI Taxonomy" id="2950108"/>
    <lineage>
        <taxon>Bacteria</taxon>
        <taxon>Pseudomonadati</taxon>
        <taxon>Pseudomonadota</taxon>
        <taxon>Alphaproteobacteria</taxon>
        <taxon>Sneathiellales</taxon>
        <taxon>Sneathiellaceae</taxon>
        <taxon>Sneathiella</taxon>
    </lineage>
</organism>
<keyword evidence="2" id="KW-1185">Reference proteome</keyword>
<dbReference type="InterPro" id="IPR008949">
    <property type="entry name" value="Isoprenoid_synthase_dom_sf"/>
</dbReference>
<dbReference type="RefSeq" id="WP_251932637.1">
    <property type="nucleotide sequence ID" value="NZ_CP098747.1"/>
</dbReference>
<protein>
    <submittedName>
        <fullName evidence="1">Squalene/phytoene synthase family protein</fullName>
    </submittedName>
</protein>
<evidence type="ECO:0000313" key="1">
    <source>
        <dbReference type="EMBL" id="USG59867.1"/>
    </source>
</evidence>
<reference evidence="1" key="1">
    <citation type="submission" date="2022-06" db="EMBL/GenBank/DDBJ databases">
        <title>Sneathiella actinostolidae sp. nov., isolated from a sea anemonein the Western Pacific Ocean.</title>
        <authorList>
            <person name="Wei M.J."/>
        </authorList>
    </citation>
    <scope>NUCLEOTIDE SEQUENCE</scope>
    <source>
        <strain evidence="1">PHK-P5</strain>
    </source>
</reference>
<dbReference type="Gene3D" id="1.10.600.10">
    <property type="entry name" value="Farnesyl Diphosphate Synthase"/>
    <property type="match status" value="1"/>
</dbReference>
<accession>A0ABY4W1X1</accession>
<proteinExistence type="predicted"/>
<evidence type="ECO:0000313" key="2">
    <source>
        <dbReference type="Proteomes" id="UP001056291"/>
    </source>
</evidence>
<name>A0ABY4W1X1_9PROT</name>
<dbReference type="SUPFAM" id="SSF48576">
    <property type="entry name" value="Terpenoid synthases"/>
    <property type="match status" value="1"/>
</dbReference>
<gene>
    <name evidence="1" type="ORF">NBZ79_11835</name>
</gene>